<reference evidence="2 3" key="1">
    <citation type="journal article" date="2017" name="Int. J. Syst. Evol. Microbiol.">
        <title>Marinicauda algicola sp. nov., isolated from a marine red alga Rhodosorus marinus.</title>
        <authorList>
            <person name="Jeong S.E."/>
            <person name="Jeon S.H."/>
            <person name="Chun B.H."/>
            <person name="Kim D.W."/>
            <person name="Jeon C.O."/>
        </authorList>
    </citation>
    <scope>NUCLEOTIDE SEQUENCE [LARGE SCALE GENOMIC DNA]</scope>
    <source>
        <strain evidence="2 3">JCM 31718</strain>
    </source>
</reference>
<name>A0A4S2H181_9PROT</name>
<protein>
    <recommendedName>
        <fullName evidence="4">LPS export ABC transporter periplasmic protein LptC</fullName>
    </recommendedName>
</protein>
<keyword evidence="1" id="KW-0812">Transmembrane</keyword>
<organism evidence="2 3">
    <name type="scientific">Marinicauda algicola</name>
    <dbReference type="NCBI Taxonomy" id="2029849"/>
    <lineage>
        <taxon>Bacteria</taxon>
        <taxon>Pseudomonadati</taxon>
        <taxon>Pseudomonadota</taxon>
        <taxon>Alphaproteobacteria</taxon>
        <taxon>Maricaulales</taxon>
        <taxon>Maricaulaceae</taxon>
        <taxon>Marinicauda</taxon>
    </lineage>
</organism>
<accession>A0A4S2H181</accession>
<keyword evidence="3" id="KW-1185">Reference proteome</keyword>
<dbReference type="RefSeq" id="WP_135995462.1">
    <property type="nucleotide sequence ID" value="NZ_CP071057.1"/>
</dbReference>
<sequence length="234" mass="24797">MKKRPAMSLAETHIAIGPALGERRAQSLAAARRRSRFVAGLRLALLAALALIVLNAAVQVLINGRGRDFAPASVPTGEVERIVNPRFTGRDAQGTPFVVTADSAVRQPGGVPGLTALENPRLDYALLGEAAGQSAVLAETGIYNPQARTLRLETGVSLSTRSDYEFETSSATLHLQDSRITGDAPVYGEAPWGAIRAGGFEVRDDGRHVIFTDGVVTRLIIDERAGDGAEEATE</sequence>
<dbReference type="AlphaFoldDB" id="A0A4S2H181"/>
<comment type="caution">
    <text evidence="2">The sequence shown here is derived from an EMBL/GenBank/DDBJ whole genome shotgun (WGS) entry which is preliminary data.</text>
</comment>
<keyword evidence="1" id="KW-0472">Membrane</keyword>
<keyword evidence="1" id="KW-1133">Transmembrane helix</keyword>
<dbReference type="Pfam" id="PF06835">
    <property type="entry name" value="LptC"/>
    <property type="match status" value="1"/>
</dbReference>
<dbReference type="Proteomes" id="UP000308054">
    <property type="component" value="Unassembled WGS sequence"/>
</dbReference>
<dbReference type="OrthoDB" id="7202252at2"/>
<evidence type="ECO:0000313" key="3">
    <source>
        <dbReference type="Proteomes" id="UP000308054"/>
    </source>
</evidence>
<evidence type="ECO:0008006" key="4">
    <source>
        <dbReference type="Google" id="ProtNLM"/>
    </source>
</evidence>
<proteinExistence type="predicted"/>
<gene>
    <name evidence="2" type="ORF">E5163_07235</name>
</gene>
<evidence type="ECO:0000313" key="2">
    <source>
        <dbReference type="EMBL" id="TGY88922.1"/>
    </source>
</evidence>
<feature type="transmembrane region" description="Helical" evidence="1">
    <location>
        <begin position="43"/>
        <end position="62"/>
    </location>
</feature>
<dbReference type="EMBL" id="SRXW01000002">
    <property type="protein sequence ID" value="TGY88922.1"/>
    <property type="molecule type" value="Genomic_DNA"/>
</dbReference>
<dbReference type="InterPro" id="IPR010664">
    <property type="entry name" value="LipoPS_assembly_LptC-rel"/>
</dbReference>
<evidence type="ECO:0000256" key="1">
    <source>
        <dbReference type="SAM" id="Phobius"/>
    </source>
</evidence>